<dbReference type="AlphaFoldDB" id="A0A421DR08"/>
<dbReference type="SUPFAM" id="SSF53448">
    <property type="entry name" value="Nucleotide-diphospho-sugar transferases"/>
    <property type="match status" value="1"/>
</dbReference>
<evidence type="ECO:0000313" key="2">
    <source>
        <dbReference type="EMBL" id="RLM26399.1"/>
    </source>
</evidence>
<keyword evidence="3" id="KW-1185">Reference proteome</keyword>
<gene>
    <name evidence="2" type="ORF">BIY29_06165</name>
</gene>
<dbReference type="EMBL" id="MJLZ01000009">
    <property type="protein sequence ID" value="RLM26399.1"/>
    <property type="molecule type" value="Genomic_DNA"/>
</dbReference>
<dbReference type="Pfam" id="PF00535">
    <property type="entry name" value="Glycos_transf_2"/>
    <property type="match status" value="1"/>
</dbReference>
<reference evidence="2 3" key="1">
    <citation type="submission" date="2016-09" db="EMBL/GenBank/DDBJ databases">
        <authorList>
            <person name="Doonan J."/>
            <person name="Pachebat J.A."/>
            <person name="Golyshin P.N."/>
            <person name="Denman S."/>
            <person name="Mcdonald J.E."/>
        </authorList>
    </citation>
    <scope>NUCLEOTIDE SEQUENCE [LARGE SCALE GENOMIC DNA]</scope>
    <source>
        <strain evidence="2 3">NCPPB 3934</strain>
    </source>
</reference>
<dbReference type="OrthoDB" id="9790005at2"/>
<dbReference type="PANTHER" id="PTHR43685">
    <property type="entry name" value="GLYCOSYLTRANSFERASE"/>
    <property type="match status" value="1"/>
</dbReference>
<proteinExistence type="predicted"/>
<sequence>MEKVKIVIPTYNGGVLWKVVAKELSQQKKYVDDIIIIDSSSSDDTVQYSEMMNFTTIKIPKEEFNHGSTRNKGVQIAGDCNIIIFLTQDAIPGPNCIINIIRAFDDPQVALAYGRQLPHDDANPLAIHARNFNYSTEDFLTDKSKKYQYGIKTVFTSNSFSAYRTDVFRDIGGFPANTILSEDMYFAAKAVLADYKIAYLANACVKHSHNYSPLEEFKRYFDIGVFHHDERWIRDNFGGAGGEGKKFLISEFKFLMKTNPTWIVRACLHNFMKIIGYKLGQNYTLLPAGFVKKLSMHKGFWK</sequence>
<dbReference type="InterPro" id="IPR050834">
    <property type="entry name" value="Glycosyltransf_2"/>
</dbReference>
<dbReference type="Gene3D" id="3.90.550.10">
    <property type="entry name" value="Spore Coat Polysaccharide Biosynthesis Protein SpsA, Chain A"/>
    <property type="match status" value="1"/>
</dbReference>
<name>A0A421DR08_9GAMM</name>
<dbReference type="InterPro" id="IPR001173">
    <property type="entry name" value="Glyco_trans_2-like"/>
</dbReference>
<organism evidence="2 3">
    <name type="scientific">Brenneria alni</name>
    <dbReference type="NCBI Taxonomy" id="71656"/>
    <lineage>
        <taxon>Bacteria</taxon>
        <taxon>Pseudomonadati</taxon>
        <taxon>Pseudomonadota</taxon>
        <taxon>Gammaproteobacteria</taxon>
        <taxon>Enterobacterales</taxon>
        <taxon>Pectobacteriaceae</taxon>
        <taxon>Brenneria</taxon>
    </lineage>
</organism>
<protein>
    <submittedName>
        <fullName evidence="2">Rhamnosyltransferase</fullName>
    </submittedName>
</protein>
<accession>A0A421DR08</accession>
<evidence type="ECO:0000259" key="1">
    <source>
        <dbReference type="Pfam" id="PF00535"/>
    </source>
</evidence>
<dbReference type="Proteomes" id="UP000285648">
    <property type="component" value="Unassembled WGS sequence"/>
</dbReference>
<keyword evidence="2" id="KW-0808">Transferase</keyword>
<feature type="domain" description="Glycosyltransferase 2-like" evidence="1">
    <location>
        <begin position="6"/>
        <end position="171"/>
    </location>
</feature>
<evidence type="ECO:0000313" key="3">
    <source>
        <dbReference type="Proteomes" id="UP000285648"/>
    </source>
</evidence>
<comment type="caution">
    <text evidence="2">The sequence shown here is derived from an EMBL/GenBank/DDBJ whole genome shotgun (WGS) entry which is preliminary data.</text>
</comment>
<dbReference type="GO" id="GO:0016740">
    <property type="term" value="F:transferase activity"/>
    <property type="evidence" value="ECO:0007669"/>
    <property type="project" value="UniProtKB-KW"/>
</dbReference>
<dbReference type="GO" id="GO:0044010">
    <property type="term" value="P:single-species biofilm formation"/>
    <property type="evidence" value="ECO:0007669"/>
    <property type="project" value="TreeGrafter"/>
</dbReference>
<dbReference type="RefSeq" id="WP_121574317.1">
    <property type="nucleotide sequence ID" value="NZ_MJLZ01000009.1"/>
</dbReference>
<dbReference type="InterPro" id="IPR029044">
    <property type="entry name" value="Nucleotide-diphossugar_trans"/>
</dbReference>
<dbReference type="PANTHER" id="PTHR43685:SF13">
    <property type="entry name" value="O ANTIGEN BIOSYNTHESIS RHAMNOSYLTRANSFERASE RFBN"/>
    <property type="match status" value="1"/>
</dbReference>